<dbReference type="Proteomes" id="UP001207918">
    <property type="component" value="Unassembled WGS sequence"/>
</dbReference>
<protein>
    <submittedName>
        <fullName evidence="1">Uncharacterized protein</fullName>
    </submittedName>
</protein>
<keyword evidence="2" id="KW-1185">Reference proteome</keyword>
<accession>A0ABT3PIQ6</accession>
<dbReference type="Pfam" id="PF20131">
    <property type="entry name" value="MC3"/>
    <property type="match status" value="1"/>
</dbReference>
<gene>
    <name evidence="1" type="ORF">J6I44_02860</name>
</gene>
<dbReference type="RefSeq" id="WP_265764443.1">
    <property type="nucleotide sequence ID" value="NZ_JAGGJA010000002.1"/>
</dbReference>
<organism evidence="1 2">
    <name type="scientific">Fodinibius salsisoli</name>
    <dbReference type="NCBI Taxonomy" id="2820877"/>
    <lineage>
        <taxon>Bacteria</taxon>
        <taxon>Pseudomonadati</taxon>
        <taxon>Balneolota</taxon>
        <taxon>Balneolia</taxon>
        <taxon>Balneolales</taxon>
        <taxon>Balneolaceae</taxon>
        <taxon>Fodinibius</taxon>
    </lineage>
</organism>
<dbReference type="EMBL" id="JAGGJA010000002">
    <property type="protein sequence ID" value="MCW9705775.1"/>
    <property type="molecule type" value="Genomic_DNA"/>
</dbReference>
<evidence type="ECO:0000313" key="1">
    <source>
        <dbReference type="EMBL" id="MCW9705775.1"/>
    </source>
</evidence>
<dbReference type="InterPro" id="IPR045390">
    <property type="entry name" value="ABC-3C_MC3"/>
</dbReference>
<proteinExistence type="predicted"/>
<evidence type="ECO:0000313" key="2">
    <source>
        <dbReference type="Proteomes" id="UP001207918"/>
    </source>
</evidence>
<comment type="caution">
    <text evidence="1">The sequence shown here is derived from an EMBL/GenBank/DDBJ whole genome shotgun (WGS) entry which is preliminary data.</text>
</comment>
<name>A0ABT3PIQ6_9BACT</name>
<sequence length="162" mass="18825">MINWKKKPIEITNLLNPSFCSLILYEAIKSYDKKIGNGMPFATVFVVMPMILSKRIATKLPQSTNARLDIWLRENIELKYIFIENAINIQKYTKETLIFSLHHGIVKPDKKDRLTNGKLRRSKSIKEDEELSFIIKKSQFVGRWLSKTDDPVILYSLLGIKP</sequence>
<reference evidence="1 2" key="1">
    <citation type="submission" date="2021-03" db="EMBL/GenBank/DDBJ databases">
        <title>Aliifodinibius sp. nov., a new bacterium isolated from saline soil.</title>
        <authorList>
            <person name="Galisteo C."/>
            <person name="De La Haba R."/>
            <person name="Sanchez-Porro C."/>
            <person name="Ventosa A."/>
        </authorList>
    </citation>
    <scope>NUCLEOTIDE SEQUENCE [LARGE SCALE GENOMIC DNA]</scope>
    <source>
        <strain evidence="1 2">1BSP15-2V2</strain>
    </source>
</reference>